<dbReference type="EMBL" id="VRMN01000009">
    <property type="protein sequence ID" value="KAA8492407.1"/>
    <property type="molecule type" value="Genomic_DNA"/>
</dbReference>
<sequence>MFGQQNKGNKQICRVAYGKWGYDHEQGKSQLSLTPAFYSASNSYTLEAAYRIDDVWSVYGAVDLVDTSLNHFGGVGSVTLGDQKVNVDAAYNPRADHLIAKASTKIEDVALTAHVSLPAFKASPFETHKEKIEAAVSVSADDKVELSYDIQAAQAYVRYDRVLDYKSTARIEYGLKDQKDHSVALKLTHKADKDNTFTADVDITGKKYALKWASNADNGKWTIKTAIPFDKSPKDGTLTIKRRFDLEL</sequence>
<name>A0A5J4YPS0_PORPP</name>
<protein>
    <submittedName>
        <fullName evidence="1">Uncharacterized protein</fullName>
    </submittedName>
</protein>
<dbReference type="OMA" id="WASNADN"/>
<proteinExistence type="predicted"/>
<accession>A0A5J4YPS0</accession>
<gene>
    <name evidence="1" type="ORF">FVE85_7914</name>
</gene>
<comment type="caution">
    <text evidence="1">The sequence shown here is derived from an EMBL/GenBank/DDBJ whole genome shotgun (WGS) entry which is preliminary data.</text>
</comment>
<reference evidence="2" key="1">
    <citation type="journal article" date="2019" name="Nat. Commun.">
        <title>Expansion of phycobilisome linker gene families in mesophilic red algae.</title>
        <authorList>
            <person name="Lee J."/>
            <person name="Kim D."/>
            <person name="Bhattacharya D."/>
            <person name="Yoon H.S."/>
        </authorList>
    </citation>
    <scope>NUCLEOTIDE SEQUENCE [LARGE SCALE GENOMIC DNA]</scope>
    <source>
        <strain evidence="2">CCMP 1328</strain>
    </source>
</reference>
<dbReference type="Proteomes" id="UP000324585">
    <property type="component" value="Unassembled WGS sequence"/>
</dbReference>
<dbReference type="AlphaFoldDB" id="A0A5J4YPS0"/>
<keyword evidence="2" id="KW-1185">Reference proteome</keyword>
<evidence type="ECO:0000313" key="1">
    <source>
        <dbReference type="EMBL" id="KAA8492407.1"/>
    </source>
</evidence>
<organism evidence="1 2">
    <name type="scientific">Porphyridium purpureum</name>
    <name type="common">Red alga</name>
    <name type="synonym">Porphyridium cruentum</name>
    <dbReference type="NCBI Taxonomy" id="35688"/>
    <lineage>
        <taxon>Eukaryota</taxon>
        <taxon>Rhodophyta</taxon>
        <taxon>Bangiophyceae</taxon>
        <taxon>Porphyridiales</taxon>
        <taxon>Porphyridiaceae</taxon>
        <taxon>Porphyridium</taxon>
    </lineage>
</organism>
<evidence type="ECO:0000313" key="2">
    <source>
        <dbReference type="Proteomes" id="UP000324585"/>
    </source>
</evidence>